<dbReference type="SUPFAM" id="SSF47095">
    <property type="entry name" value="HMG-box"/>
    <property type="match status" value="1"/>
</dbReference>
<proteinExistence type="predicted"/>
<gene>
    <name evidence="5" type="ORF">T10_7621</name>
</gene>
<feature type="DNA-binding region" description="HMG box" evidence="1">
    <location>
        <begin position="9"/>
        <end position="77"/>
    </location>
</feature>
<dbReference type="InterPro" id="IPR009071">
    <property type="entry name" value="HMG_box_dom"/>
</dbReference>
<evidence type="ECO:0000256" key="2">
    <source>
        <dbReference type="SAM" id="Coils"/>
    </source>
</evidence>
<feature type="compositionally biased region" description="Polar residues" evidence="3">
    <location>
        <begin position="69"/>
        <end position="82"/>
    </location>
</feature>
<keyword evidence="1" id="KW-0238">DNA-binding</keyword>
<keyword evidence="1" id="KW-0539">Nucleus</keyword>
<dbReference type="PANTHER" id="PTHR46584">
    <property type="entry name" value="HMG DOMAIN-CONTAINING PROTEIN 4"/>
    <property type="match status" value="1"/>
</dbReference>
<dbReference type="Proteomes" id="UP000054843">
    <property type="component" value="Unassembled WGS sequence"/>
</dbReference>
<dbReference type="Pfam" id="PF26287">
    <property type="entry name" value="DUF8078"/>
    <property type="match status" value="1"/>
</dbReference>
<sequence>MTESKTFKSFKTLSGYGLFCQEMGKNIVDKNYVLEKYELLKKLGAAWQQLSVEEKQNYKNRAAELRQSLTIKTPVKTPTTSADPPIKPPNKKSRSPTERPSVCPKSMKHWLPSESDKTMYLTRDFVDFNNRIERQSIRFAEQKEQLIKENAELANKLNMVNRHLSLKLPKEKEDQLLIQKYMWHIYIYKLRLTDALKELPFPDNQDMITVENVMDFYKIAKQIKKDNLKSNAEFISTDNIKVTTKWRNFLSSSTQHLKEKLVEWHYSSIRQQYS</sequence>
<accession>A0A0V1MQI7</accession>
<dbReference type="GO" id="GO:0003677">
    <property type="term" value="F:DNA binding"/>
    <property type="evidence" value="ECO:0007669"/>
    <property type="project" value="UniProtKB-UniRule"/>
</dbReference>
<keyword evidence="2" id="KW-0175">Coiled coil</keyword>
<keyword evidence="6" id="KW-1185">Reference proteome</keyword>
<dbReference type="SMART" id="SM00398">
    <property type="entry name" value="HMG"/>
    <property type="match status" value="1"/>
</dbReference>
<dbReference type="Pfam" id="PF00505">
    <property type="entry name" value="HMG_box"/>
    <property type="match status" value="1"/>
</dbReference>
<dbReference type="Gene3D" id="1.10.30.10">
    <property type="entry name" value="High mobility group box domain"/>
    <property type="match status" value="1"/>
</dbReference>
<evidence type="ECO:0000256" key="3">
    <source>
        <dbReference type="SAM" id="MobiDB-lite"/>
    </source>
</evidence>
<dbReference type="PANTHER" id="PTHR46584:SF1">
    <property type="entry name" value="HMG DOMAIN-CONTAINING PROTEIN 4"/>
    <property type="match status" value="1"/>
</dbReference>
<protein>
    <recommendedName>
        <fullName evidence="4">HMG box domain-containing protein</fullName>
    </recommendedName>
</protein>
<feature type="domain" description="HMG box" evidence="4">
    <location>
        <begin position="9"/>
        <end position="77"/>
    </location>
</feature>
<reference evidence="5 6" key="1">
    <citation type="submission" date="2015-01" db="EMBL/GenBank/DDBJ databases">
        <title>Evolution of Trichinella species and genotypes.</title>
        <authorList>
            <person name="Korhonen P.K."/>
            <person name="Edoardo P."/>
            <person name="Giuseppe L.R."/>
            <person name="Gasser R.B."/>
        </authorList>
    </citation>
    <scope>NUCLEOTIDE SEQUENCE [LARGE SCALE GENOMIC DNA]</scope>
    <source>
        <strain evidence="5">ISS1980</strain>
    </source>
</reference>
<dbReference type="InterPro" id="IPR058391">
    <property type="entry name" value="DUF8078"/>
</dbReference>
<dbReference type="OrthoDB" id="5916189at2759"/>
<evidence type="ECO:0000313" key="5">
    <source>
        <dbReference type="EMBL" id="KRZ74068.1"/>
    </source>
</evidence>
<evidence type="ECO:0000259" key="4">
    <source>
        <dbReference type="PROSITE" id="PS50118"/>
    </source>
</evidence>
<dbReference type="PROSITE" id="PS50118">
    <property type="entry name" value="HMG_BOX_2"/>
    <property type="match status" value="1"/>
</dbReference>
<dbReference type="InterPro" id="IPR036910">
    <property type="entry name" value="HMG_box_dom_sf"/>
</dbReference>
<evidence type="ECO:0000313" key="6">
    <source>
        <dbReference type="Proteomes" id="UP000054843"/>
    </source>
</evidence>
<dbReference type="GO" id="GO:0005634">
    <property type="term" value="C:nucleus"/>
    <property type="evidence" value="ECO:0007669"/>
    <property type="project" value="UniProtKB-UniRule"/>
</dbReference>
<dbReference type="EMBL" id="JYDO01000055">
    <property type="protein sequence ID" value="KRZ74068.1"/>
    <property type="molecule type" value="Genomic_DNA"/>
</dbReference>
<feature type="coiled-coil region" evidence="2">
    <location>
        <begin position="129"/>
        <end position="163"/>
    </location>
</feature>
<dbReference type="InterPro" id="IPR042477">
    <property type="entry name" value="HMGXB4"/>
</dbReference>
<comment type="caution">
    <text evidence="5">The sequence shown here is derived from an EMBL/GenBank/DDBJ whole genome shotgun (WGS) entry which is preliminary data.</text>
</comment>
<name>A0A0V1MQI7_9BILA</name>
<organism evidence="5 6">
    <name type="scientific">Trichinella papuae</name>
    <dbReference type="NCBI Taxonomy" id="268474"/>
    <lineage>
        <taxon>Eukaryota</taxon>
        <taxon>Metazoa</taxon>
        <taxon>Ecdysozoa</taxon>
        <taxon>Nematoda</taxon>
        <taxon>Enoplea</taxon>
        <taxon>Dorylaimia</taxon>
        <taxon>Trichinellida</taxon>
        <taxon>Trichinellidae</taxon>
        <taxon>Trichinella</taxon>
    </lineage>
</organism>
<feature type="region of interest" description="Disordered" evidence="3">
    <location>
        <begin position="69"/>
        <end position="108"/>
    </location>
</feature>
<evidence type="ECO:0000256" key="1">
    <source>
        <dbReference type="PROSITE-ProRule" id="PRU00267"/>
    </source>
</evidence>
<dbReference type="AlphaFoldDB" id="A0A0V1MQI7"/>